<dbReference type="InterPro" id="IPR051130">
    <property type="entry name" value="Mito_struct-func_regulator"/>
</dbReference>
<proteinExistence type="inferred from homology"/>
<dbReference type="PANTHER" id="PTHR43173:SF28">
    <property type="entry name" value="AARF DOMAIN CONTAINING KINASE 5"/>
    <property type="match status" value="1"/>
</dbReference>
<keyword evidence="2" id="KW-0472">Membrane</keyword>
<feature type="domain" description="ABC1 atypical kinase-like" evidence="3">
    <location>
        <begin position="170"/>
        <end position="415"/>
    </location>
</feature>
<evidence type="ECO:0000313" key="5">
    <source>
        <dbReference type="RefSeq" id="XP_022286091.1"/>
    </source>
</evidence>
<dbReference type="CDD" id="cd13969">
    <property type="entry name" value="ADCK1-like"/>
    <property type="match status" value="1"/>
</dbReference>
<dbReference type="RefSeq" id="XP_022286091.1">
    <property type="nucleotide sequence ID" value="XM_022430383.1"/>
</dbReference>
<gene>
    <name evidence="5" type="primary">LOC111099045</name>
</gene>
<dbReference type="AlphaFoldDB" id="A0A8B8A3K9"/>
<organism evidence="4 5">
    <name type="scientific">Crassostrea virginica</name>
    <name type="common">Eastern oyster</name>
    <dbReference type="NCBI Taxonomy" id="6565"/>
    <lineage>
        <taxon>Eukaryota</taxon>
        <taxon>Metazoa</taxon>
        <taxon>Spiralia</taxon>
        <taxon>Lophotrochozoa</taxon>
        <taxon>Mollusca</taxon>
        <taxon>Bivalvia</taxon>
        <taxon>Autobranchia</taxon>
        <taxon>Pteriomorphia</taxon>
        <taxon>Ostreida</taxon>
        <taxon>Ostreoidea</taxon>
        <taxon>Ostreidae</taxon>
        <taxon>Crassostrea</taxon>
    </lineage>
</organism>
<feature type="transmembrane region" description="Helical" evidence="2">
    <location>
        <begin position="54"/>
        <end position="73"/>
    </location>
</feature>
<dbReference type="SUPFAM" id="SSF56112">
    <property type="entry name" value="Protein kinase-like (PK-like)"/>
    <property type="match status" value="1"/>
</dbReference>
<keyword evidence="2" id="KW-0812">Transmembrane</keyword>
<keyword evidence="2" id="KW-1133">Transmembrane helix</keyword>
<dbReference type="Pfam" id="PF03109">
    <property type="entry name" value="ABC1"/>
    <property type="match status" value="1"/>
</dbReference>
<evidence type="ECO:0000259" key="3">
    <source>
        <dbReference type="Pfam" id="PF03109"/>
    </source>
</evidence>
<dbReference type="InterPro" id="IPR011009">
    <property type="entry name" value="Kinase-like_dom_sf"/>
</dbReference>
<dbReference type="PANTHER" id="PTHR43173">
    <property type="entry name" value="ABC1 FAMILY PROTEIN"/>
    <property type="match status" value="1"/>
</dbReference>
<sequence length="583" mass="66915">MEKVILRSCVECLSLRLSCPSKLHHIKNGFHTTAALRQSASSSRTSGWKRVRRGLVYGLTGATVSAGALYGIASEPQRRKVRVLIGGVKRFVRSLKIGTLISVDYKYNLWGLEEDSDEYNEALKPCHKRAAERLLSGCLANGGLYVKLGQGLVSMNHILPREYLDTLVVLQDKALPKKPHDIEQLFVEDFGKSPKEFFKNFEEDPIAAASLAQVHKAETHDGQKVAVKVQYIDLQDRFAGDVWTCEQLLKLIGWMHPKFAFAWVLQDLKDTLAQELDFVNEGKNSERCQRDLSHLKYVYVPKVHWDKTSTRVLTAEFIDGHKISNKEAIQEMGLSLYDVDRKLCRAFADQIFLSGFVHADPHPGNVFIRKDMMGKAQLVLLDHGLYDKLTPDDRQSLCNLYKSIVLNKEDKMKEFSKALGVDDHEVFCEILVQRPVTRSTTYLPSQMTKEDFEHMRIMAHKHFDKIMQVLKDMPRPIMLIIRNMNTIRAICQEHGNLIDRYGIMAKSAIRGARKFGVQDITWSGRIKAWFEMANYDFRIRAENFKIWLGILYLRILVWLGRVPSLEEIRGIIEKEQKRLNPVI</sequence>
<accession>A0A8B8A3K9</accession>
<comment type="similarity">
    <text evidence="1">Belongs to the protein kinase superfamily. ADCK protein kinase family.</text>
</comment>
<dbReference type="GeneID" id="111099045"/>
<evidence type="ECO:0000256" key="1">
    <source>
        <dbReference type="ARBA" id="ARBA00009670"/>
    </source>
</evidence>
<evidence type="ECO:0000256" key="2">
    <source>
        <dbReference type="SAM" id="Phobius"/>
    </source>
</evidence>
<reference evidence="5" key="1">
    <citation type="submission" date="2025-08" db="UniProtKB">
        <authorList>
            <consortium name="RefSeq"/>
        </authorList>
    </citation>
    <scope>IDENTIFICATION</scope>
    <source>
        <tissue evidence="5">Whole sample</tissue>
    </source>
</reference>
<dbReference type="OrthoDB" id="427480at2759"/>
<protein>
    <submittedName>
        <fullName evidence="5">Uncharacterized aarF domain-containing protein kinase 5-like isoform X2</fullName>
    </submittedName>
</protein>
<dbReference type="InterPro" id="IPR045307">
    <property type="entry name" value="ADCK1_dom"/>
</dbReference>
<name>A0A8B8A3K9_CRAVI</name>
<dbReference type="InterPro" id="IPR004147">
    <property type="entry name" value="ABC1_dom"/>
</dbReference>
<dbReference type="Proteomes" id="UP000694844">
    <property type="component" value="Chromosome 5"/>
</dbReference>
<evidence type="ECO:0000313" key="4">
    <source>
        <dbReference type="Proteomes" id="UP000694844"/>
    </source>
</evidence>
<keyword evidence="4" id="KW-1185">Reference proteome</keyword>